<name>A0ABY6NMP3_9FLAO</name>
<evidence type="ECO:0000313" key="2">
    <source>
        <dbReference type="Proteomes" id="UP001163981"/>
    </source>
</evidence>
<protein>
    <submittedName>
        <fullName evidence="1">Uncharacterized protein</fullName>
    </submittedName>
</protein>
<sequence>MDWIFENFKTDLNALDPLVKEKALYIANQLMRQGKYSEKEAITEAIKRAEEWFYDMEG</sequence>
<dbReference type="RefSeq" id="WP_265162460.1">
    <property type="nucleotide sequence ID" value="NZ_CP069620.1"/>
</dbReference>
<organism evidence="1 2">
    <name type="scientific">Salinimicrobium tongyeongense</name>
    <dbReference type="NCBI Taxonomy" id="2809707"/>
    <lineage>
        <taxon>Bacteria</taxon>
        <taxon>Pseudomonadati</taxon>
        <taxon>Bacteroidota</taxon>
        <taxon>Flavobacteriia</taxon>
        <taxon>Flavobacteriales</taxon>
        <taxon>Flavobacteriaceae</taxon>
        <taxon>Salinimicrobium</taxon>
    </lineage>
</organism>
<gene>
    <name evidence="1" type="ORF">JRG66_09085</name>
</gene>
<keyword evidence="2" id="KW-1185">Reference proteome</keyword>
<reference evidence="1" key="1">
    <citation type="submission" date="2021-02" db="EMBL/GenBank/DDBJ databases">
        <title>Salinimicrobium sp. nov. isolated from seawater in Tongyeong, Republic of Korea.</title>
        <authorList>
            <person name="Lee S.-J."/>
        </authorList>
    </citation>
    <scope>NUCLEOTIDE SEQUENCE</scope>
    <source>
        <strain evidence="1">HN-2-9-2</strain>
    </source>
</reference>
<evidence type="ECO:0000313" key="1">
    <source>
        <dbReference type="EMBL" id="UZH54152.1"/>
    </source>
</evidence>
<accession>A0ABY6NMP3</accession>
<proteinExistence type="predicted"/>
<dbReference type="EMBL" id="CP069620">
    <property type="protein sequence ID" value="UZH54152.1"/>
    <property type="molecule type" value="Genomic_DNA"/>
</dbReference>
<dbReference type="Proteomes" id="UP001163981">
    <property type="component" value="Chromosome"/>
</dbReference>